<dbReference type="KEGG" id="haq:DU484_01570"/>
<dbReference type="RefSeq" id="WP_114604922.1">
    <property type="nucleotide sequence ID" value="NZ_CP031148.1"/>
</dbReference>
<dbReference type="GeneID" id="37285626"/>
<evidence type="ECO:0000313" key="2">
    <source>
        <dbReference type="Proteomes" id="UP000252985"/>
    </source>
</evidence>
<sequence length="60" mass="6460">MESSSTTTPVTDSEVIEQAFETPIPVARSNDEQVATLETAIIGGCFSIRFVQSCAGFYAR</sequence>
<reference evidence="1 2" key="1">
    <citation type="submission" date="2018-07" db="EMBL/GenBank/DDBJ databases">
        <title>Genome sequences of Haloplanus sp. CBA1112.</title>
        <authorList>
            <person name="Kim Y.B."/>
            <person name="Roh S.W."/>
        </authorList>
    </citation>
    <scope>NUCLEOTIDE SEQUENCE [LARGE SCALE GENOMIC DNA]</scope>
    <source>
        <strain evidence="1 2">CBA1112</strain>
    </source>
</reference>
<accession>A0A345E8X4</accession>
<dbReference type="AlphaFoldDB" id="A0A345E8X4"/>
<evidence type="ECO:0000313" key="1">
    <source>
        <dbReference type="EMBL" id="AXG08646.1"/>
    </source>
</evidence>
<dbReference type="Proteomes" id="UP000252985">
    <property type="component" value="Chromosome"/>
</dbReference>
<organism evidence="1 2">
    <name type="scientific">Haloplanus rubicundus</name>
    <dbReference type="NCBI Taxonomy" id="1547898"/>
    <lineage>
        <taxon>Archaea</taxon>
        <taxon>Methanobacteriati</taxon>
        <taxon>Methanobacteriota</taxon>
        <taxon>Stenosarchaea group</taxon>
        <taxon>Halobacteria</taxon>
        <taxon>Halobacteriales</taxon>
        <taxon>Haloferacaceae</taxon>
        <taxon>Haloplanus</taxon>
    </lineage>
</organism>
<proteinExistence type="predicted"/>
<protein>
    <submittedName>
        <fullName evidence="1">Uncharacterized protein</fullName>
    </submittedName>
</protein>
<gene>
    <name evidence="1" type="ORF">DU484_01570</name>
</gene>
<dbReference type="EMBL" id="CP031148">
    <property type="protein sequence ID" value="AXG08646.1"/>
    <property type="molecule type" value="Genomic_DNA"/>
</dbReference>
<name>A0A345E8X4_9EURY</name>